<comment type="caution">
    <text evidence="1">The sequence shown here is derived from an EMBL/GenBank/DDBJ whole genome shotgun (WGS) entry which is preliminary data.</text>
</comment>
<protein>
    <submittedName>
        <fullName evidence="1">Uncharacterized protein</fullName>
    </submittedName>
</protein>
<organism evidence="1 2">
    <name type="scientific">Niastella populi</name>
    <dbReference type="NCBI Taxonomy" id="550983"/>
    <lineage>
        <taxon>Bacteria</taxon>
        <taxon>Pseudomonadati</taxon>
        <taxon>Bacteroidota</taxon>
        <taxon>Chitinophagia</taxon>
        <taxon>Chitinophagales</taxon>
        <taxon>Chitinophagaceae</taxon>
        <taxon>Niastella</taxon>
    </lineage>
</organism>
<dbReference type="RefSeq" id="WP_081168362.1">
    <property type="nucleotide sequence ID" value="NZ_LWBP01000198.1"/>
</dbReference>
<name>A0A1V9FEI7_9BACT</name>
<keyword evidence="2" id="KW-1185">Reference proteome</keyword>
<dbReference type="EMBL" id="LWBP01000198">
    <property type="protein sequence ID" value="OQP56691.1"/>
    <property type="molecule type" value="Genomic_DNA"/>
</dbReference>
<accession>A0A1V9FEI7</accession>
<sequence>MKKFLFLLILLCIEISLHAQYVYTIKADSVKITNTCDTAELIIENHTQNVCGFLFNKGKGRTEFRRGLLRINDSISVIGCDTLKLNPWLQGGNRFGTTGKFGTLDDNPIDYYTNNTLRGRWATNGNLTLGSAIDEGHKFQVMGSGGVFINPNLSRQGDRIIIGSNINTSDGQNILIATSNNYGGSYKNVLVERDGNIGLGHSAPHTWSVGAPLIRCHASGLLSIMTPGIYFGNTPGPWNASALVTAVSNTNEWLTGQTEYPRGANHYYFGTRLTTSFDGATRAPLKISGRELYLQTGPVEATAIKIAENRNVMIGTETDNGDKLQVIGNVFANGAKHLLGNLSIVNGTEAAVAGSAAGIRVDDPTNGSFIFQGTNQGWARDMFVFTDTYNGLGQDVYFDDQSIIKIKNGIRSNNIAGNSASMINIQPVYNLNPAVSNPLTMRGIYYKPILTSIVPGSKHVAIETVSGDVLLGTTSGNTGIGTSAPTAQLHTTSTVRFGGLTNNNSLSRVVVSDANGNLYYREDSSFGAFNGSFDSDLAVNGRVSAKQMLLTQTGHWPDYVFDKQYKLPSLTEGENFINKHSHLPGIPSAAEVEQKGIDVGGNQAALLKKIEELTLYIIEQDKTIKKQNDQINDLLNLKQEMAELKALIKSK</sequence>
<dbReference type="STRING" id="550983.A4R26_25705"/>
<gene>
    <name evidence="1" type="ORF">A4R26_25705</name>
</gene>
<proteinExistence type="predicted"/>
<evidence type="ECO:0000313" key="2">
    <source>
        <dbReference type="Proteomes" id="UP000192276"/>
    </source>
</evidence>
<evidence type="ECO:0000313" key="1">
    <source>
        <dbReference type="EMBL" id="OQP56691.1"/>
    </source>
</evidence>
<dbReference type="OrthoDB" id="680331at2"/>
<dbReference type="AlphaFoldDB" id="A0A1V9FEI7"/>
<reference evidence="2" key="1">
    <citation type="submission" date="2016-04" db="EMBL/GenBank/DDBJ databases">
        <authorList>
            <person name="Chen L."/>
            <person name="Zhuang W."/>
            <person name="Wang G."/>
        </authorList>
    </citation>
    <scope>NUCLEOTIDE SEQUENCE [LARGE SCALE GENOMIC DNA]</scope>
    <source>
        <strain evidence="2">208</strain>
    </source>
</reference>
<dbReference type="Proteomes" id="UP000192276">
    <property type="component" value="Unassembled WGS sequence"/>
</dbReference>